<evidence type="ECO:0000313" key="3">
    <source>
        <dbReference type="EMBL" id="MXR42936.1"/>
    </source>
</evidence>
<sequence length="309" mass="32068">MNSADTTTRTDRESDDERSNVARRTRESLSTVPSPLRRAVESGAATAIVGTAGLLGGLRAFRRGNRRRGLAGVAVGGAFLATALTQWSRGRDAGTGAEEAEQKAESAPGPESDTDAESAADQREVGDTERVAGEITRETEDTRETGGVGGADGTTDGAASSAVGPGAGGVSAEGVEPEEIDRLGEAALDRQSREVPVPQRAFNEGFLSHSSEAFWGIRAGDDAVVVSGNYDAIQDRDGMRYVASTEIGEDVRELPIPDTVLDHWDEMAGGGTAVGGGDDVLFVTTDDLSADGMLRVLPSKWADDVDGSG</sequence>
<keyword evidence="2" id="KW-1133">Transmembrane helix</keyword>
<protein>
    <submittedName>
        <fullName evidence="3">Uncharacterized protein</fullName>
    </submittedName>
</protein>
<gene>
    <name evidence="3" type="ORF">GRX01_16500</name>
</gene>
<feature type="region of interest" description="Disordered" evidence="1">
    <location>
        <begin position="1"/>
        <end position="36"/>
    </location>
</feature>
<accession>A0A6B0SZP3</accession>
<comment type="caution">
    <text evidence="3">The sequence shown here is derived from an EMBL/GenBank/DDBJ whole genome shotgun (WGS) entry which is preliminary data.</text>
</comment>
<feature type="transmembrane region" description="Helical" evidence="2">
    <location>
        <begin position="70"/>
        <end position="87"/>
    </location>
</feature>
<feature type="compositionally biased region" description="Basic and acidic residues" evidence="1">
    <location>
        <begin position="8"/>
        <end position="27"/>
    </location>
</feature>
<keyword evidence="2" id="KW-0472">Membrane</keyword>
<keyword evidence="2" id="KW-0812">Transmembrane</keyword>
<dbReference type="EMBL" id="WUUS01000011">
    <property type="protein sequence ID" value="MXR42936.1"/>
    <property type="molecule type" value="Genomic_DNA"/>
</dbReference>
<reference evidence="3 4" key="1">
    <citation type="submission" date="2019-12" db="EMBL/GenBank/DDBJ databases">
        <title>Isolation and characterization of three novel carbon monoxide-oxidizing members of Halobacteria from salione crusts and soils.</title>
        <authorList>
            <person name="Myers M.R."/>
            <person name="King G.M."/>
        </authorList>
    </citation>
    <scope>NUCLEOTIDE SEQUENCE [LARGE SCALE GENOMIC DNA]</scope>
    <source>
        <strain evidence="3 4">WSA2</strain>
    </source>
</reference>
<organism evidence="3 4">
    <name type="scientific">Halobaculum saliterrae</name>
    <dbReference type="NCBI Taxonomy" id="2073113"/>
    <lineage>
        <taxon>Archaea</taxon>
        <taxon>Methanobacteriati</taxon>
        <taxon>Methanobacteriota</taxon>
        <taxon>Stenosarchaea group</taxon>
        <taxon>Halobacteria</taxon>
        <taxon>Halobacteriales</taxon>
        <taxon>Haloferacaceae</taxon>
        <taxon>Halobaculum</taxon>
    </lineage>
</organism>
<evidence type="ECO:0000256" key="1">
    <source>
        <dbReference type="SAM" id="MobiDB-lite"/>
    </source>
</evidence>
<feature type="region of interest" description="Disordered" evidence="1">
    <location>
        <begin position="90"/>
        <end position="176"/>
    </location>
</feature>
<dbReference type="Proteomes" id="UP000437065">
    <property type="component" value="Unassembled WGS sequence"/>
</dbReference>
<dbReference type="OrthoDB" id="346484at2157"/>
<evidence type="ECO:0000256" key="2">
    <source>
        <dbReference type="SAM" id="Phobius"/>
    </source>
</evidence>
<keyword evidence="4" id="KW-1185">Reference proteome</keyword>
<name>A0A6B0SZP3_9EURY</name>
<evidence type="ECO:0000313" key="4">
    <source>
        <dbReference type="Proteomes" id="UP000437065"/>
    </source>
</evidence>
<feature type="compositionally biased region" description="Basic and acidic residues" evidence="1">
    <location>
        <begin position="120"/>
        <end position="144"/>
    </location>
</feature>
<dbReference type="RefSeq" id="WP_159670192.1">
    <property type="nucleotide sequence ID" value="NZ_WUUS01000011.1"/>
</dbReference>
<dbReference type="AlphaFoldDB" id="A0A6B0SZP3"/>
<proteinExistence type="predicted"/>
<feature type="compositionally biased region" description="Low complexity" evidence="1">
    <location>
        <begin position="153"/>
        <end position="164"/>
    </location>
</feature>